<feature type="non-terminal residue" evidence="1">
    <location>
        <position position="79"/>
    </location>
</feature>
<protein>
    <submittedName>
        <fullName evidence="1">Flagellum-specific ATP synthase FliI</fullName>
    </submittedName>
</protein>
<dbReference type="AlphaFoldDB" id="A0A7V6PDF3"/>
<dbReference type="EMBL" id="DUMN01000414">
    <property type="protein sequence ID" value="HHV68907.1"/>
    <property type="molecule type" value="Genomic_DNA"/>
</dbReference>
<name>A0A7V6PDF3_9HYPH</name>
<comment type="caution">
    <text evidence="1">The sequence shown here is derived from an EMBL/GenBank/DDBJ whole genome shotgun (WGS) entry which is preliminary data.</text>
</comment>
<proteinExistence type="predicted"/>
<evidence type="ECO:0000313" key="1">
    <source>
        <dbReference type="EMBL" id="HHV68907.1"/>
    </source>
</evidence>
<evidence type="ECO:0000313" key="2">
    <source>
        <dbReference type="Proteomes" id="UP000551563"/>
    </source>
</evidence>
<reference evidence="1 2" key="1">
    <citation type="journal article" date="2020" name="Biotechnol. Biofuels">
        <title>New insights from the biogas microbiome by comprehensive genome-resolved metagenomics of nearly 1600 species originating from multiple anaerobic digesters.</title>
        <authorList>
            <person name="Campanaro S."/>
            <person name="Treu L."/>
            <person name="Rodriguez-R L.M."/>
            <person name="Kovalovszki A."/>
            <person name="Ziels R.M."/>
            <person name="Maus I."/>
            <person name="Zhu X."/>
            <person name="Kougias P.G."/>
            <person name="Basile A."/>
            <person name="Luo G."/>
            <person name="Schluter A."/>
            <person name="Konstantinidis K.T."/>
            <person name="Angelidaki I."/>
        </authorList>
    </citation>
    <scope>NUCLEOTIDE SEQUENCE [LARGE SCALE GENOMIC DNA]</scope>
    <source>
        <strain evidence="1">AS04akNAM_66</strain>
    </source>
</reference>
<dbReference type="Proteomes" id="UP000551563">
    <property type="component" value="Unassembled WGS sequence"/>
</dbReference>
<organism evidence="1 2">
    <name type="scientific">Brucella intermedia</name>
    <dbReference type="NCBI Taxonomy" id="94625"/>
    <lineage>
        <taxon>Bacteria</taxon>
        <taxon>Pseudomonadati</taxon>
        <taxon>Pseudomonadota</taxon>
        <taxon>Alphaproteobacteria</taxon>
        <taxon>Hyphomicrobiales</taxon>
        <taxon>Brucellaceae</taxon>
        <taxon>Brucella/Ochrobactrum group</taxon>
        <taxon>Brucella</taxon>
    </lineage>
</organism>
<accession>A0A7V6PDF3</accession>
<gene>
    <name evidence="1" type="primary">fliI</name>
    <name evidence="1" type="ORF">GXX48_14835</name>
</gene>
<sequence length="79" mass="8189">MTPDLPLSRLAAFARRQSVAPKPLTGIGGTVSDVSRSAIAVRGLSRDARLGDAVAIHAQGSQCLAEIIRVADAQVLVKP</sequence>